<dbReference type="InterPro" id="IPR013595">
    <property type="entry name" value="Pept_S33_TAP-like_C"/>
</dbReference>
<evidence type="ECO:0000256" key="1">
    <source>
        <dbReference type="ARBA" id="ARBA00010088"/>
    </source>
</evidence>
<comment type="similarity">
    <text evidence="1">Belongs to the peptidase S33 family.</text>
</comment>
<dbReference type="Pfam" id="PF00561">
    <property type="entry name" value="Abhydrolase_1"/>
    <property type="match status" value="1"/>
</dbReference>
<evidence type="ECO:0000259" key="3">
    <source>
        <dbReference type="Pfam" id="PF00561"/>
    </source>
</evidence>
<evidence type="ECO:0000313" key="6">
    <source>
        <dbReference type="Proteomes" id="UP000076532"/>
    </source>
</evidence>
<dbReference type="STRING" id="436010.A0A166C6W3"/>
<dbReference type="EMBL" id="KV417634">
    <property type="protein sequence ID" value="KZP13352.1"/>
    <property type="molecule type" value="Genomic_DNA"/>
</dbReference>
<name>A0A166C6W3_9AGAM</name>
<dbReference type="Pfam" id="PF08386">
    <property type="entry name" value="Abhydrolase_4"/>
    <property type="match status" value="1"/>
</dbReference>
<protein>
    <submittedName>
        <fullName evidence="5">Alpha/beta-hydrolase</fullName>
    </submittedName>
</protein>
<dbReference type="SUPFAM" id="SSF53474">
    <property type="entry name" value="alpha/beta-Hydrolases"/>
    <property type="match status" value="1"/>
</dbReference>
<dbReference type="OrthoDB" id="425534at2759"/>
<keyword evidence="2" id="KW-0378">Hydrolase</keyword>
<dbReference type="PANTHER" id="PTHR43248">
    <property type="entry name" value="2-SUCCINYL-6-HYDROXY-2,4-CYCLOHEXADIENE-1-CARBOXYLATE SYNTHASE"/>
    <property type="match status" value="1"/>
</dbReference>
<accession>A0A166C6W3</accession>
<evidence type="ECO:0000259" key="4">
    <source>
        <dbReference type="Pfam" id="PF08386"/>
    </source>
</evidence>
<sequence>MAGYAREPKYVQLEEPLGITTRAQLPRHRGWKLLASAALIVGSVLYTQSNWKVALRTNEVEAMDEGSDWYTLRPSANIDWTSCFDGFKCARLILPLDYLTPNGPQIQVALQMLPATDIDNYKGTILVNPGGPGGSSTEFVQEDGRKLSKIVGPEFDILGFDPRGVGATTPRASCFKSESQEKAWMLQEGGLLNASDNSIPLARSRKRVVSELCRSTIGGNGQEDINGTTVQWGIGRFVGTASVATDMLRITEKLGQEKLQYWGFSYGSILGQYFSAMYPDRVGRVVIDGVYDANDYRAMRWATNLESTEDVLASFFDFCHEAGPEKCPLYAPSVPQIRQRVEAIMNSLDLDPIPIPFSPKGPNLLTRKVAHTLMFEATYTPIKHFPRLADLFLAAEQRNTSVLAQIPEVSEPNLECNCQVPPPWSVDSLTNDHAIGCGDGIVPPGGSRNFTEHLSDLTKKSPFAAPIWASINLQCAEWNVSAKWRYAEPFAAANTSHPILLVSPSFDPVTPLTDAMAVRERYIGAGLLVQDSHGHCSIAAPSICTAKNVRAYFYEGKLPEEGTICNVDELPFVGEVGVGRILDTGDRELLDALKGLATAKLPTFGFGF</sequence>
<proteinExistence type="inferred from homology"/>
<dbReference type="InterPro" id="IPR000073">
    <property type="entry name" value="AB_hydrolase_1"/>
</dbReference>
<keyword evidence="6" id="KW-1185">Reference proteome</keyword>
<gene>
    <name evidence="5" type="ORF">FIBSPDRAFT_921672</name>
</gene>
<dbReference type="InterPro" id="IPR051601">
    <property type="entry name" value="Serine_prot/Carboxylest_S33"/>
</dbReference>
<feature type="domain" description="AB hydrolase-1" evidence="3">
    <location>
        <begin position="124"/>
        <end position="290"/>
    </location>
</feature>
<feature type="domain" description="Peptidase S33 tripeptidyl aminopeptidase-like C-terminal" evidence="4">
    <location>
        <begin position="462"/>
        <end position="565"/>
    </location>
</feature>
<organism evidence="5 6">
    <name type="scientific">Athelia psychrophila</name>
    <dbReference type="NCBI Taxonomy" id="1759441"/>
    <lineage>
        <taxon>Eukaryota</taxon>
        <taxon>Fungi</taxon>
        <taxon>Dikarya</taxon>
        <taxon>Basidiomycota</taxon>
        <taxon>Agaricomycotina</taxon>
        <taxon>Agaricomycetes</taxon>
        <taxon>Agaricomycetidae</taxon>
        <taxon>Atheliales</taxon>
        <taxon>Atheliaceae</taxon>
        <taxon>Athelia</taxon>
    </lineage>
</organism>
<evidence type="ECO:0000313" key="5">
    <source>
        <dbReference type="EMBL" id="KZP13352.1"/>
    </source>
</evidence>
<dbReference type="AlphaFoldDB" id="A0A166C6W3"/>
<dbReference type="Gene3D" id="3.40.50.1820">
    <property type="entry name" value="alpha/beta hydrolase"/>
    <property type="match status" value="1"/>
</dbReference>
<dbReference type="Proteomes" id="UP000076532">
    <property type="component" value="Unassembled WGS sequence"/>
</dbReference>
<reference evidence="5 6" key="1">
    <citation type="journal article" date="2016" name="Mol. Biol. Evol.">
        <title>Comparative Genomics of Early-Diverging Mushroom-Forming Fungi Provides Insights into the Origins of Lignocellulose Decay Capabilities.</title>
        <authorList>
            <person name="Nagy L.G."/>
            <person name="Riley R."/>
            <person name="Tritt A."/>
            <person name="Adam C."/>
            <person name="Daum C."/>
            <person name="Floudas D."/>
            <person name="Sun H."/>
            <person name="Yadav J.S."/>
            <person name="Pangilinan J."/>
            <person name="Larsson K.H."/>
            <person name="Matsuura K."/>
            <person name="Barry K."/>
            <person name="Labutti K."/>
            <person name="Kuo R."/>
            <person name="Ohm R.A."/>
            <person name="Bhattacharya S.S."/>
            <person name="Shirouzu T."/>
            <person name="Yoshinaga Y."/>
            <person name="Martin F.M."/>
            <person name="Grigoriev I.V."/>
            <person name="Hibbett D.S."/>
        </authorList>
    </citation>
    <scope>NUCLEOTIDE SEQUENCE [LARGE SCALE GENOMIC DNA]</scope>
    <source>
        <strain evidence="5 6">CBS 109695</strain>
    </source>
</reference>
<dbReference type="GO" id="GO:0016787">
    <property type="term" value="F:hydrolase activity"/>
    <property type="evidence" value="ECO:0007669"/>
    <property type="project" value="UniProtKB-KW"/>
</dbReference>
<dbReference type="InterPro" id="IPR029058">
    <property type="entry name" value="AB_hydrolase_fold"/>
</dbReference>
<dbReference type="PANTHER" id="PTHR43248:SF25">
    <property type="entry name" value="AB HYDROLASE-1 DOMAIN-CONTAINING PROTEIN-RELATED"/>
    <property type="match status" value="1"/>
</dbReference>
<evidence type="ECO:0000256" key="2">
    <source>
        <dbReference type="ARBA" id="ARBA00022801"/>
    </source>
</evidence>